<sequence>MDYDIPIGLLYASVAHRLIDLGEVRLQELPSHHAANQGSPIQSRLANRSFLPSWVPDWNVQLPQASVSMVSEKDVAGHREDMKPSDVLNDVLVVPLQRRPGRIERLRGLVPAWPIGTLGIEPLLREVLRPLRDYDDDGFMQLSQIPCSVHFEFLGAWLAHLRASLAMSIAKKLENEDAARERVDLNWLINMIQSTCQRNQAMRDESYDMRNHYDTSNNYNAYSYYRRKSKDNSTREWEKLLRIVLLARTNTKVYYTLFFHYYEDDKTCQAIKRSTLIYRC</sequence>
<dbReference type="Proteomes" id="UP001396898">
    <property type="component" value="Unassembled WGS sequence"/>
</dbReference>
<dbReference type="EMBL" id="JAQQWI010000013">
    <property type="protein sequence ID" value="KAK8013610.1"/>
    <property type="molecule type" value="Genomic_DNA"/>
</dbReference>
<accession>A0ABR1RLA6</accession>
<evidence type="ECO:0000313" key="2">
    <source>
        <dbReference type="Proteomes" id="UP001396898"/>
    </source>
</evidence>
<organism evidence="1 2">
    <name type="scientific">Apiospora marii</name>
    <dbReference type="NCBI Taxonomy" id="335849"/>
    <lineage>
        <taxon>Eukaryota</taxon>
        <taxon>Fungi</taxon>
        <taxon>Dikarya</taxon>
        <taxon>Ascomycota</taxon>
        <taxon>Pezizomycotina</taxon>
        <taxon>Sordariomycetes</taxon>
        <taxon>Xylariomycetidae</taxon>
        <taxon>Amphisphaeriales</taxon>
        <taxon>Apiosporaceae</taxon>
        <taxon>Apiospora</taxon>
    </lineage>
</organism>
<name>A0ABR1RLA6_9PEZI</name>
<protein>
    <submittedName>
        <fullName evidence="1">Uncharacterized protein</fullName>
    </submittedName>
</protein>
<evidence type="ECO:0000313" key="1">
    <source>
        <dbReference type="EMBL" id="KAK8013610.1"/>
    </source>
</evidence>
<comment type="caution">
    <text evidence="1">The sequence shown here is derived from an EMBL/GenBank/DDBJ whole genome shotgun (WGS) entry which is preliminary data.</text>
</comment>
<keyword evidence="2" id="KW-1185">Reference proteome</keyword>
<reference evidence="1 2" key="1">
    <citation type="submission" date="2023-01" db="EMBL/GenBank/DDBJ databases">
        <title>Analysis of 21 Apiospora genomes using comparative genomics revels a genus with tremendous synthesis potential of carbohydrate active enzymes and secondary metabolites.</title>
        <authorList>
            <person name="Sorensen T."/>
        </authorList>
    </citation>
    <scope>NUCLEOTIDE SEQUENCE [LARGE SCALE GENOMIC DNA]</scope>
    <source>
        <strain evidence="1 2">CBS 20057</strain>
    </source>
</reference>
<proteinExistence type="predicted"/>
<gene>
    <name evidence="1" type="ORF">PG991_009203</name>
</gene>